<sequence length="73" mass="7389">MGPAAGSGSADSIKHERGFASASTLFAAADLQMSGLFKAPGGGYPGTRFLGELPMGTSAPEWRAATVHVPDQP</sequence>
<dbReference type="AlphaFoldDB" id="A0A369VY90"/>
<gene>
    <name evidence="1" type="ORF">DVW87_07035</name>
</gene>
<reference evidence="1 2" key="1">
    <citation type="submission" date="2018-07" db="EMBL/GenBank/DDBJ databases">
        <title>a novel species of Sphingomonas isolated from the rhizosphere soil of Araceae plant.</title>
        <authorList>
            <person name="Zhiyong W."/>
            <person name="Qinglan Z."/>
            <person name="Zhiwei F."/>
            <person name="Ding X."/>
            <person name="Gejiao W."/>
            <person name="Shixue Z."/>
        </authorList>
    </citation>
    <scope>NUCLEOTIDE SEQUENCE [LARGE SCALE GENOMIC DNA]</scope>
    <source>
        <strain evidence="1 2">WZY 27</strain>
    </source>
</reference>
<evidence type="ECO:0000313" key="1">
    <source>
        <dbReference type="EMBL" id="RDE07366.1"/>
    </source>
</evidence>
<organism evidence="1 2">
    <name type="scientific">Sphingomonas aracearum</name>
    <dbReference type="NCBI Taxonomy" id="2283317"/>
    <lineage>
        <taxon>Bacteria</taxon>
        <taxon>Pseudomonadati</taxon>
        <taxon>Pseudomonadota</taxon>
        <taxon>Alphaproteobacteria</taxon>
        <taxon>Sphingomonadales</taxon>
        <taxon>Sphingomonadaceae</taxon>
        <taxon>Sphingomonas</taxon>
    </lineage>
</organism>
<comment type="caution">
    <text evidence="1">The sequence shown here is derived from an EMBL/GenBank/DDBJ whole genome shotgun (WGS) entry which is preliminary data.</text>
</comment>
<accession>A0A369VY90</accession>
<evidence type="ECO:0000313" key="2">
    <source>
        <dbReference type="Proteomes" id="UP000253918"/>
    </source>
</evidence>
<protein>
    <submittedName>
        <fullName evidence="1">Uncharacterized protein</fullName>
    </submittedName>
</protein>
<dbReference type="Proteomes" id="UP000253918">
    <property type="component" value="Unassembled WGS sequence"/>
</dbReference>
<keyword evidence="2" id="KW-1185">Reference proteome</keyword>
<name>A0A369VY90_9SPHN</name>
<proteinExistence type="predicted"/>
<dbReference type="EMBL" id="QQNB01000001">
    <property type="protein sequence ID" value="RDE07366.1"/>
    <property type="molecule type" value="Genomic_DNA"/>
</dbReference>